<protein>
    <submittedName>
        <fullName evidence="1">Uncharacterized protein</fullName>
    </submittedName>
</protein>
<comment type="caution">
    <text evidence="1">The sequence shown here is derived from an EMBL/GenBank/DDBJ whole genome shotgun (WGS) entry which is preliminary data.</text>
</comment>
<dbReference type="AlphaFoldDB" id="A0AA39L4B9"/>
<gene>
    <name evidence="1" type="ORF">NLU13_9583</name>
</gene>
<evidence type="ECO:0000313" key="2">
    <source>
        <dbReference type="Proteomes" id="UP001175261"/>
    </source>
</evidence>
<accession>A0AA39L4B9</accession>
<name>A0AA39L4B9_SARSR</name>
<keyword evidence="2" id="KW-1185">Reference proteome</keyword>
<reference evidence="1" key="1">
    <citation type="submission" date="2022-10" db="EMBL/GenBank/DDBJ databases">
        <title>Determination and structural analysis of whole genome sequence of Sarocladium strictum F4-1.</title>
        <authorList>
            <person name="Hu L."/>
            <person name="Jiang Y."/>
        </authorList>
    </citation>
    <scope>NUCLEOTIDE SEQUENCE</scope>
    <source>
        <strain evidence="1">F4-1</strain>
    </source>
</reference>
<evidence type="ECO:0000313" key="1">
    <source>
        <dbReference type="EMBL" id="KAK0383672.1"/>
    </source>
</evidence>
<organism evidence="1 2">
    <name type="scientific">Sarocladium strictum</name>
    <name type="common">Black bundle disease fungus</name>
    <name type="synonym">Acremonium strictum</name>
    <dbReference type="NCBI Taxonomy" id="5046"/>
    <lineage>
        <taxon>Eukaryota</taxon>
        <taxon>Fungi</taxon>
        <taxon>Dikarya</taxon>
        <taxon>Ascomycota</taxon>
        <taxon>Pezizomycotina</taxon>
        <taxon>Sordariomycetes</taxon>
        <taxon>Hypocreomycetidae</taxon>
        <taxon>Hypocreales</taxon>
        <taxon>Sarocladiaceae</taxon>
        <taxon>Sarocladium</taxon>
    </lineage>
</organism>
<proteinExistence type="predicted"/>
<sequence>MMVLNPFKACQGSPTFQEEYRHPEYKPGFIQRGYSHDIVGPDTPYVAVAGTRQLYFIDTRHDPSTAAHIKAQIEHAFTGEDDEYIKVDELKATAEVRNRKTGQTTFVFDPPYARVLFAAGINQRNPDIKLPEHKLAGDWLVTYSPPPAGTSTLEKRRPCTDYQCDSNADCRRMTFDVCTVCVQYRLDDICHSGTSNAIGICHPACGRKVDTPRHDGETDAEYYQRMDKLHWGDESSEPAV</sequence>
<dbReference type="EMBL" id="JAPDFR010000009">
    <property type="protein sequence ID" value="KAK0383672.1"/>
    <property type="molecule type" value="Genomic_DNA"/>
</dbReference>
<dbReference type="Proteomes" id="UP001175261">
    <property type="component" value="Unassembled WGS sequence"/>
</dbReference>